<keyword evidence="2" id="KW-1185">Reference proteome</keyword>
<sequence>MNTSLAIIFSADTGAQAEAIIFVIARVKYLVKSPDTVQQTAMEQHAEANQPMGIKSGILVSAVSTNSERPPDDPNKF</sequence>
<organism evidence="1 2">
    <name type="scientific">Paenibacillus baimaensis</name>
    <dbReference type="NCBI Taxonomy" id="2982185"/>
    <lineage>
        <taxon>Bacteria</taxon>
        <taxon>Bacillati</taxon>
        <taxon>Bacillota</taxon>
        <taxon>Bacilli</taxon>
        <taxon>Bacillales</taxon>
        <taxon>Paenibacillaceae</taxon>
        <taxon>Paenibacillus</taxon>
    </lineage>
</organism>
<accession>A0ABT2UDA5</accession>
<evidence type="ECO:0000313" key="2">
    <source>
        <dbReference type="Proteomes" id="UP001652445"/>
    </source>
</evidence>
<evidence type="ECO:0000313" key="1">
    <source>
        <dbReference type="EMBL" id="MCU6792629.1"/>
    </source>
</evidence>
<protein>
    <submittedName>
        <fullName evidence="1">Uncharacterized protein</fullName>
    </submittedName>
</protein>
<comment type="caution">
    <text evidence="1">The sequence shown here is derived from an EMBL/GenBank/DDBJ whole genome shotgun (WGS) entry which is preliminary data.</text>
</comment>
<gene>
    <name evidence="1" type="ORF">OB236_10910</name>
</gene>
<dbReference type="EMBL" id="JAOQIO010000033">
    <property type="protein sequence ID" value="MCU6792629.1"/>
    <property type="molecule type" value="Genomic_DNA"/>
</dbReference>
<name>A0ABT2UDA5_9BACL</name>
<dbReference type="Proteomes" id="UP001652445">
    <property type="component" value="Unassembled WGS sequence"/>
</dbReference>
<reference evidence="1 2" key="1">
    <citation type="submission" date="2022-09" db="EMBL/GenBank/DDBJ databases">
        <authorList>
            <person name="Han X.L."/>
            <person name="Wang Q."/>
            <person name="Lu T."/>
        </authorList>
    </citation>
    <scope>NUCLEOTIDE SEQUENCE [LARGE SCALE GENOMIC DNA]</scope>
    <source>
        <strain evidence="1 2">WQ 127069</strain>
    </source>
</reference>
<proteinExistence type="predicted"/>